<evidence type="ECO:0000313" key="2">
    <source>
        <dbReference type="EMBL" id="KAG8189860.1"/>
    </source>
</evidence>
<accession>A0AAV6V237</accession>
<protein>
    <submittedName>
        <fullName evidence="2">Uncharacterized protein</fullName>
    </submittedName>
</protein>
<evidence type="ECO:0000313" key="3">
    <source>
        <dbReference type="Proteomes" id="UP000827092"/>
    </source>
</evidence>
<keyword evidence="3" id="KW-1185">Reference proteome</keyword>
<name>A0AAV6V237_9ARAC</name>
<evidence type="ECO:0000256" key="1">
    <source>
        <dbReference type="SAM" id="MobiDB-lite"/>
    </source>
</evidence>
<feature type="compositionally biased region" description="Basic and acidic residues" evidence="1">
    <location>
        <begin position="51"/>
        <end position="65"/>
    </location>
</feature>
<reference evidence="2 3" key="1">
    <citation type="journal article" date="2022" name="Nat. Ecol. Evol.">
        <title>A masculinizing supergene underlies an exaggerated male reproductive morph in a spider.</title>
        <authorList>
            <person name="Hendrickx F."/>
            <person name="De Corte Z."/>
            <person name="Sonet G."/>
            <person name="Van Belleghem S.M."/>
            <person name="Kostlbacher S."/>
            <person name="Vangestel C."/>
        </authorList>
    </citation>
    <scope>NUCLEOTIDE SEQUENCE [LARGE SCALE GENOMIC DNA]</scope>
    <source>
        <strain evidence="2">W744_W776</strain>
    </source>
</reference>
<comment type="caution">
    <text evidence="2">The sequence shown here is derived from an EMBL/GenBank/DDBJ whole genome shotgun (WGS) entry which is preliminary data.</text>
</comment>
<gene>
    <name evidence="2" type="ORF">JTE90_023367</name>
</gene>
<sequence>MRVFPISGKTGYWNTGFPGSREKPDIGIRDFPDFGKTGKNREFPLRGGFSRSREKPDIGIRDFPDLGKKRKKRGFPLEVGFPDLGKNRILEYGITPISGKTGYWNTGFSQSREKPDIGIRDSPVFRIIGFSLLSLLISSF</sequence>
<dbReference type="AlphaFoldDB" id="A0AAV6V237"/>
<proteinExistence type="predicted"/>
<dbReference type="Proteomes" id="UP000827092">
    <property type="component" value="Unassembled WGS sequence"/>
</dbReference>
<dbReference type="EMBL" id="JAFNEN010000201">
    <property type="protein sequence ID" value="KAG8189860.1"/>
    <property type="molecule type" value="Genomic_DNA"/>
</dbReference>
<organism evidence="2 3">
    <name type="scientific">Oedothorax gibbosus</name>
    <dbReference type="NCBI Taxonomy" id="931172"/>
    <lineage>
        <taxon>Eukaryota</taxon>
        <taxon>Metazoa</taxon>
        <taxon>Ecdysozoa</taxon>
        <taxon>Arthropoda</taxon>
        <taxon>Chelicerata</taxon>
        <taxon>Arachnida</taxon>
        <taxon>Araneae</taxon>
        <taxon>Araneomorphae</taxon>
        <taxon>Entelegynae</taxon>
        <taxon>Araneoidea</taxon>
        <taxon>Linyphiidae</taxon>
        <taxon>Erigoninae</taxon>
        <taxon>Oedothorax</taxon>
    </lineage>
</organism>
<feature type="region of interest" description="Disordered" evidence="1">
    <location>
        <begin position="31"/>
        <end position="65"/>
    </location>
</feature>